<keyword evidence="2" id="KW-1185">Reference proteome</keyword>
<reference evidence="1 2" key="1">
    <citation type="journal article" date="2012" name="ISME J.">
        <title>Nitrification expanded: discovery, physiology and genomics of a nitrite-oxidizing bacterium from the phylum Chloroflexi.</title>
        <authorList>
            <person name="Sorokin D.Y."/>
            <person name="Lucker S."/>
            <person name="Vejmelkova D."/>
            <person name="Kostrikina N.A."/>
            <person name="Kleerebezem R."/>
            <person name="Rijpstra W.I."/>
            <person name="Damste J.S."/>
            <person name="Le Paslier D."/>
            <person name="Muyzer G."/>
            <person name="Wagner M."/>
            <person name="van Loosdrecht M.C."/>
            <person name="Daims H."/>
        </authorList>
    </citation>
    <scope>NUCLEOTIDE SEQUENCE [LARGE SCALE GENOMIC DNA]</scope>
    <source>
        <strain evidence="2">none</strain>
    </source>
</reference>
<accession>I4EN66</accession>
<organism evidence="1 2">
    <name type="scientific">Nitrolancea hollandica Lb</name>
    <dbReference type="NCBI Taxonomy" id="1129897"/>
    <lineage>
        <taxon>Bacteria</taxon>
        <taxon>Pseudomonadati</taxon>
        <taxon>Thermomicrobiota</taxon>
        <taxon>Thermomicrobia</taxon>
        <taxon>Sphaerobacterales</taxon>
        <taxon>Sphaerobacterineae</taxon>
        <taxon>Sphaerobacteraceae</taxon>
        <taxon>Nitrolancea</taxon>
    </lineage>
</organism>
<evidence type="ECO:0000313" key="2">
    <source>
        <dbReference type="Proteomes" id="UP000004221"/>
    </source>
</evidence>
<dbReference type="OrthoDB" id="4187639at2"/>
<proteinExistence type="predicted"/>
<dbReference type="Proteomes" id="UP000004221">
    <property type="component" value="Unassembled WGS sequence"/>
</dbReference>
<dbReference type="InterPro" id="IPR018575">
    <property type="entry name" value="Restrct_endonuc_II_Eco29kI"/>
</dbReference>
<dbReference type="AlphaFoldDB" id="I4EN66"/>
<comment type="caution">
    <text evidence="1">The sequence shown here is derived from an EMBL/GenBank/DDBJ whole genome shotgun (WGS) entry which is preliminary data.</text>
</comment>
<dbReference type="REBASE" id="60405">
    <property type="entry name" value="NhoORF760007P"/>
</dbReference>
<gene>
    <name evidence="1" type="ORF">NITHO_760008</name>
</gene>
<dbReference type="EMBL" id="CAGS01000711">
    <property type="protein sequence ID" value="CCF86129.1"/>
    <property type="molecule type" value="Genomic_DNA"/>
</dbReference>
<name>I4EN66_9BACT</name>
<sequence>MPDKPVPFNPLDYDNLGESVANALLSRPVVPMTDLNRFEGAGLYAIYYIGDFPPYASLSQQNLNDNFQMPIYVGKAEREGKRTGQRADSDTTYTLYKRLREHARSIQQAKNLDLADFRCRFLIVDDIWIPLGESLMIRDFQPLWNVIVSGFGNHAPGGGRISGERPLWDMLHPGRSWAERHPKNQRTVEEILGLVQLYSEGVSIEKLQRDFNIRVDE</sequence>
<evidence type="ECO:0000313" key="1">
    <source>
        <dbReference type="EMBL" id="CCF86129.1"/>
    </source>
</evidence>
<dbReference type="Pfam" id="PF09517">
    <property type="entry name" value="RE_Eco29kI"/>
    <property type="match status" value="1"/>
</dbReference>
<protein>
    <recommendedName>
        <fullName evidence="3">Restriction endonuclease, type II, Eco29kI</fullName>
    </recommendedName>
</protein>
<dbReference type="RefSeq" id="WP_008481770.1">
    <property type="nucleotide sequence ID" value="NZ_CAGS01000711.1"/>
</dbReference>
<evidence type="ECO:0008006" key="3">
    <source>
        <dbReference type="Google" id="ProtNLM"/>
    </source>
</evidence>